<dbReference type="EMBL" id="LAZR01014167">
    <property type="protein sequence ID" value="KKM18694.1"/>
    <property type="molecule type" value="Genomic_DNA"/>
</dbReference>
<proteinExistence type="predicted"/>
<reference evidence="1" key="1">
    <citation type="journal article" date="2015" name="Nature">
        <title>Complex archaea that bridge the gap between prokaryotes and eukaryotes.</title>
        <authorList>
            <person name="Spang A."/>
            <person name="Saw J.H."/>
            <person name="Jorgensen S.L."/>
            <person name="Zaremba-Niedzwiedzka K."/>
            <person name="Martijn J."/>
            <person name="Lind A.E."/>
            <person name="van Eijk R."/>
            <person name="Schleper C."/>
            <person name="Guy L."/>
            <person name="Ettema T.J."/>
        </authorList>
    </citation>
    <scope>NUCLEOTIDE SEQUENCE</scope>
</reference>
<sequence length="109" mass="13132">MVALPLKTDSKFIEVPEHHYWFWYMKDDSPWLELRNEKGKGSVKTYGEVRSWIEENTNGKVFIQFGDCRNEKRSKKDDTPRYDNRVVILFDDPDDYIAFKLVFPEYCRV</sequence>
<dbReference type="AlphaFoldDB" id="A0A0F9IG05"/>
<name>A0A0F9IG05_9ZZZZ</name>
<accession>A0A0F9IG05</accession>
<evidence type="ECO:0000313" key="1">
    <source>
        <dbReference type="EMBL" id="KKM18694.1"/>
    </source>
</evidence>
<gene>
    <name evidence="1" type="ORF">LCGC14_1663160</name>
</gene>
<organism evidence="1">
    <name type="scientific">marine sediment metagenome</name>
    <dbReference type="NCBI Taxonomy" id="412755"/>
    <lineage>
        <taxon>unclassified sequences</taxon>
        <taxon>metagenomes</taxon>
        <taxon>ecological metagenomes</taxon>
    </lineage>
</organism>
<protein>
    <submittedName>
        <fullName evidence="1">Uncharacterized protein</fullName>
    </submittedName>
</protein>
<comment type="caution">
    <text evidence="1">The sequence shown here is derived from an EMBL/GenBank/DDBJ whole genome shotgun (WGS) entry which is preliminary data.</text>
</comment>